<comment type="caution">
    <text evidence="2">The sequence shown here is derived from an EMBL/GenBank/DDBJ whole genome shotgun (WGS) entry which is preliminary data.</text>
</comment>
<keyword evidence="1" id="KW-0812">Transmembrane</keyword>
<sequence>MGFHLNFLPEPDRTSVIPKQTGNCASLAPRAHILLLAQKRPLRLPFYNISMSHSTNRRLKCIIMLKALERCRKYAILGFASFLILSNHLSVVTLYLILFLKMPDSKVSGVKSSIMVRTWPLLLILNIADRVEKAANEIDAFLEAVINDHAGIALNSGASSNNLLNNLLEIQKLDTRSAFLILTMIPLKAFFWPFLSCRICCQVVWSFWKWHGPVICTCSYLGPFDMRKPDLDAKIAKQLRKFHQVEVPASNLGFDDNEKCKKYETVKEIHTELVKLKVDNMSLLDDTIEYLKNLEKKV</sequence>
<evidence type="ECO:0000313" key="3">
    <source>
        <dbReference type="Proteomes" id="UP001237642"/>
    </source>
</evidence>
<proteinExistence type="predicted"/>
<name>A0AAD8LWN3_9APIA</name>
<dbReference type="EMBL" id="JAUIZM010000013">
    <property type="protein sequence ID" value="KAK1353370.1"/>
    <property type="molecule type" value="Genomic_DNA"/>
</dbReference>
<dbReference type="Proteomes" id="UP001237642">
    <property type="component" value="Unassembled WGS sequence"/>
</dbReference>
<protein>
    <submittedName>
        <fullName evidence="2">Uncharacterized protein</fullName>
    </submittedName>
</protein>
<evidence type="ECO:0000256" key="1">
    <source>
        <dbReference type="SAM" id="Phobius"/>
    </source>
</evidence>
<keyword evidence="1" id="KW-0472">Membrane</keyword>
<organism evidence="2 3">
    <name type="scientific">Heracleum sosnowskyi</name>
    <dbReference type="NCBI Taxonomy" id="360622"/>
    <lineage>
        <taxon>Eukaryota</taxon>
        <taxon>Viridiplantae</taxon>
        <taxon>Streptophyta</taxon>
        <taxon>Embryophyta</taxon>
        <taxon>Tracheophyta</taxon>
        <taxon>Spermatophyta</taxon>
        <taxon>Magnoliopsida</taxon>
        <taxon>eudicotyledons</taxon>
        <taxon>Gunneridae</taxon>
        <taxon>Pentapetalae</taxon>
        <taxon>asterids</taxon>
        <taxon>campanulids</taxon>
        <taxon>Apiales</taxon>
        <taxon>Apiaceae</taxon>
        <taxon>Apioideae</taxon>
        <taxon>apioid superclade</taxon>
        <taxon>Tordylieae</taxon>
        <taxon>Tordyliinae</taxon>
        <taxon>Heracleum</taxon>
    </lineage>
</organism>
<reference evidence="2" key="1">
    <citation type="submission" date="2023-02" db="EMBL/GenBank/DDBJ databases">
        <title>Genome of toxic invasive species Heracleum sosnowskyi carries increased number of genes despite the absence of recent whole-genome duplications.</title>
        <authorList>
            <person name="Schelkunov M."/>
            <person name="Shtratnikova V."/>
            <person name="Makarenko M."/>
            <person name="Klepikova A."/>
            <person name="Omelchenko D."/>
            <person name="Novikova G."/>
            <person name="Obukhova E."/>
            <person name="Bogdanov V."/>
            <person name="Penin A."/>
            <person name="Logacheva M."/>
        </authorList>
    </citation>
    <scope>NUCLEOTIDE SEQUENCE</scope>
    <source>
        <strain evidence="2">Hsosn_3</strain>
        <tissue evidence="2">Leaf</tissue>
    </source>
</reference>
<feature type="transmembrane region" description="Helical" evidence="1">
    <location>
        <begin position="74"/>
        <end position="98"/>
    </location>
</feature>
<gene>
    <name evidence="2" type="ORF">POM88_052505</name>
</gene>
<keyword evidence="3" id="KW-1185">Reference proteome</keyword>
<keyword evidence="1" id="KW-1133">Transmembrane helix</keyword>
<reference evidence="2" key="2">
    <citation type="submission" date="2023-05" db="EMBL/GenBank/DDBJ databases">
        <authorList>
            <person name="Schelkunov M.I."/>
        </authorList>
    </citation>
    <scope>NUCLEOTIDE SEQUENCE</scope>
    <source>
        <strain evidence="2">Hsosn_3</strain>
        <tissue evidence="2">Leaf</tissue>
    </source>
</reference>
<evidence type="ECO:0000313" key="2">
    <source>
        <dbReference type="EMBL" id="KAK1353370.1"/>
    </source>
</evidence>
<dbReference type="AlphaFoldDB" id="A0AAD8LWN3"/>
<accession>A0AAD8LWN3</accession>